<dbReference type="SUPFAM" id="SSF53850">
    <property type="entry name" value="Periplasmic binding protein-like II"/>
    <property type="match status" value="1"/>
</dbReference>
<feature type="signal peptide" evidence="1">
    <location>
        <begin position="1"/>
        <end position="26"/>
    </location>
</feature>
<keyword evidence="1" id="KW-0732">Signal</keyword>
<dbReference type="Proteomes" id="UP001500831">
    <property type="component" value="Unassembled WGS sequence"/>
</dbReference>
<dbReference type="InterPro" id="IPR050490">
    <property type="entry name" value="Bact_solute-bd_prot1"/>
</dbReference>
<gene>
    <name evidence="2" type="ORF">GCM10010517_00760</name>
</gene>
<name>A0ABN3VPH5_9ACTN</name>
<proteinExistence type="predicted"/>
<evidence type="ECO:0000313" key="3">
    <source>
        <dbReference type="Proteomes" id="UP001500831"/>
    </source>
</evidence>
<dbReference type="PANTHER" id="PTHR43649">
    <property type="entry name" value="ARABINOSE-BINDING PROTEIN-RELATED"/>
    <property type="match status" value="1"/>
</dbReference>
<feature type="chain" id="PRO_5045631345" evidence="1">
    <location>
        <begin position="27"/>
        <end position="449"/>
    </location>
</feature>
<dbReference type="PANTHER" id="PTHR43649:SF12">
    <property type="entry name" value="DIACETYLCHITOBIOSE BINDING PROTEIN DASA"/>
    <property type="match status" value="1"/>
</dbReference>
<dbReference type="Pfam" id="PF13416">
    <property type="entry name" value="SBP_bac_8"/>
    <property type="match status" value="1"/>
</dbReference>
<reference evidence="2 3" key="1">
    <citation type="journal article" date="2019" name="Int. J. Syst. Evol. Microbiol.">
        <title>The Global Catalogue of Microorganisms (GCM) 10K type strain sequencing project: providing services to taxonomists for standard genome sequencing and annotation.</title>
        <authorList>
            <consortium name="The Broad Institute Genomics Platform"/>
            <consortium name="The Broad Institute Genome Sequencing Center for Infectious Disease"/>
            <person name="Wu L."/>
            <person name="Ma J."/>
        </authorList>
    </citation>
    <scope>NUCLEOTIDE SEQUENCE [LARGE SCALE GENOMIC DNA]</scope>
    <source>
        <strain evidence="2 3">JCM 6242</strain>
    </source>
</reference>
<dbReference type="InterPro" id="IPR006059">
    <property type="entry name" value="SBP"/>
</dbReference>
<evidence type="ECO:0000313" key="2">
    <source>
        <dbReference type="EMBL" id="GAA2844540.1"/>
    </source>
</evidence>
<protein>
    <submittedName>
        <fullName evidence="2">Sugar ABC transporter substrate-binding protein</fullName>
    </submittedName>
</protein>
<comment type="caution">
    <text evidence="2">The sequence shown here is derived from an EMBL/GenBank/DDBJ whole genome shotgun (WGS) entry which is preliminary data.</text>
</comment>
<accession>A0ABN3VPH5</accession>
<evidence type="ECO:0000256" key="1">
    <source>
        <dbReference type="SAM" id="SignalP"/>
    </source>
</evidence>
<dbReference type="PROSITE" id="PS51257">
    <property type="entry name" value="PROKAR_LIPOPROTEIN"/>
    <property type="match status" value="1"/>
</dbReference>
<organism evidence="2 3">
    <name type="scientific">Streptosporangium fragile</name>
    <dbReference type="NCBI Taxonomy" id="46186"/>
    <lineage>
        <taxon>Bacteria</taxon>
        <taxon>Bacillati</taxon>
        <taxon>Actinomycetota</taxon>
        <taxon>Actinomycetes</taxon>
        <taxon>Streptosporangiales</taxon>
        <taxon>Streptosporangiaceae</taxon>
        <taxon>Streptosporangium</taxon>
    </lineage>
</organism>
<sequence length="449" mass="47435">MRGTARALAAAVAALTLGLVAACSGAGDGQGGDKPVGQARSPEGRKTVTLKYWTSFPAETTLEKALAAFEQKNPGIEVELDVFDEAEYRKRLPEALKDGEEIDVVGLPAPETADTVKDRLRPVSDWEKALPGGWRSRLDERVIGQATEATGDGTLYSVPMGSTGGVVMYVNAALLSELAEDLPERAADLESIVTRVKKELPDVRPIVFSGEPRRLEEILFTLSGQTDPSLAGDVLAGRKPWNSPALVSALTDYASLFARGVIDKSVLDLKGDGPVELFGQGRALFLVDDSAQARLLSADYRKTAGISLDDVGAGAFPVLRPGGKPVARGLAAGLAVPTSSKHVEEAAKLVEFLAMGDGVRTWSADLTMVPALKDFQTDPAALTTDAAKDGYARIRELVGTGGPARHSTEAFLDEVEGGVIGDLVRGRTTPKNAADKLDKEWAGGRYAGR</sequence>
<dbReference type="EMBL" id="BAAAVI010000001">
    <property type="protein sequence ID" value="GAA2844540.1"/>
    <property type="molecule type" value="Genomic_DNA"/>
</dbReference>
<dbReference type="Gene3D" id="3.40.190.10">
    <property type="entry name" value="Periplasmic binding protein-like II"/>
    <property type="match status" value="1"/>
</dbReference>
<dbReference type="RefSeq" id="WP_344966533.1">
    <property type="nucleotide sequence ID" value="NZ_BAAAVI010000001.1"/>
</dbReference>
<keyword evidence="3" id="KW-1185">Reference proteome</keyword>